<dbReference type="EMBL" id="JAIQCJ010000047">
    <property type="protein sequence ID" value="KAJ8798534.1"/>
    <property type="molecule type" value="Genomic_DNA"/>
</dbReference>
<sequence>MKWFIPEDFIHYIKERSRIQVNSVCAFLQEKFETELKYEMTVNGKIAVLYLKKNKGLLAPGYTETYYNSTGKEVTTSPQIMDDCYYQGHIINEKLSDASISTCRGLRGYFSQGDQKYFIEPSSPTNQDEQEHALFKHDPDEQRTNSNCGMDDMLWVPEIHQNAVPSATSLVFKKYNQDQEEIRKRVFEMVNYINMV</sequence>
<proteinExistence type="predicted"/>
<feature type="domain" description="Peptidase M12B propeptide" evidence="2">
    <location>
        <begin position="27"/>
        <end position="90"/>
    </location>
</feature>
<dbReference type="InterPro" id="IPR002870">
    <property type="entry name" value="Peptidase_M12B_N"/>
</dbReference>
<protein>
    <recommendedName>
        <fullName evidence="2">Peptidase M12B propeptide domain-containing protein</fullName>
    </recommendedName>
</protein>
<name>A0AB34I4X3_ESCRO</name>
<dbReference type="PANTHER" id="PTHR11905">
    <property type="entry name" value="ADAM A DISINTEGRIN AND METALLOPROTEASE DOMAIN"/>
    <property type="match status" value="1"/>
</dbReference>
<evidence type="ECO:0000259" key="2">
    <source>
        <dbReference type="Pfam" id="PF01562"/>
    </source>
</evidence>
<organism evidence="3 4">
    <name type="scientific">Eschrichtius robustus</name>
    <name type="common">California gray whale</name>
    <name type="synonym">Eschrichtius gibbosus</name>
    <dbReference type="NCBI Taxonomy" id="9764"/>
    <lineage>
        <taxon>Eukaryota</taxon>
        <taxon>Metazoa</taxon>
        <taxon>Chordata</taxon>
        <taxon>Craniata</taxon>
        <taxon>Vertebrata</taxon>
        <taxon>Euteleostomi</taxon>
        <taxon>Mammalia</taxon>
        <taxon>Eutheria</taxon>
        <taxon>Laurasiatheria</taxon>
        <taxon>Artiodactyla</taxon>
        <taxon>Whippomorpha</taxon>
        <taxon>Cetacea</taxon>
        <taxon>Mysticeti</taxon>
        <taxon>Eschrichtiidae</taxon>
        <taxon>Eschrichtius</taxon>
    </lineage>
</organism>
<dbReference type="PANTHER" id="PTHR11905:SF32">
    <property type="entry name" value="DISINTEGRIN AND METALLOPROTEINASE DOMAIN-CONTAINING PROTEIN 28"/>
    <property type="match status" value="1"/>
</dbReference>
<gene>
    <name evidence="3" type="ORF">J1605_016679</name>
</gene>
<dbReference type="GO" id="GO:0005886">
    <property type="term" value="C:plasma membrane"/>
    <property type="evidence" value="ECO:0007669"/>
    <property type="project" value="TreeGrafter"/>
</dbReference>
<evidence type="ECO:0000256" key="1">
    <source>
        <dbReference type="ARBA" id="ARBA00023157"/>
    </source>
</evidence>
<evidence type="ECO:0000313" key="4">
    <source>
        <dbReference type="Proteomes" id="UP001159641"/>
    </source>
</evidence>
<accession>A0AB34I4X3</accession>
<dbReference type="AlphaFoldDB" id="A0AB34I4X3"/>
<dbReference type="Pfam" id="PF01562">
    <property type="entry name" value="Pep_M12B_propep"/>
    <property type="match status" value="1"/>
</dbReference>
<reference evidence="3 4" key="1">
    <citation type="submission" date="2022-11" db="EMBL/GenBank/DDBJ databases">
        <title>Whole genome sequence of Eschrichtius robustus ER-17-0199.</title>
        <authorList>
            <person name="Bruniche-Olsen A."/>
            <person name="Black A.N."/>
            <person name="Fields C.J."/>
            <person name="Walden K."/>
            <person name="Dewoody J.A."/>
        </authorList>
    </citation>
    <scope>NUCLEOTIDE SEQUENCE [LARGE SCALE GENOMIC DNA]</scope>
    <source>
        <strain evidence="3">ER-17-0199</strain>
        <tissue evidence="3">Blubber</tissue>
    </source>
</reference>
<keyword evidence="4" id="KW-1185">Reference proteome</keyword>
<comment type="caution">
    <text evidence="3">The sequence shown here is derived from an EMBL/GenBank/DDBJ whole genome shotgun (WGS) entry which is preliminary data.</text>
</comment>
<evidence type="ECO:0000313" key="3">
    <source>
        <dbReference type="EMBL" id="KAJ8798534.1"/>
    </source>
</evidence>
<dbReference type="Proteomes" id="UP001159641">
    <property type="component" value="Unassembled WGS sequence"/>
</dbReference>
<keyword evidence="1" id="KW-1015">Disulfide bond</keyword>